<feature type="chain" id="PRO_5032786610" description="DUF2059 domain-containing protein" evidence="1">
    <location>
        <begin position="24"/>
        <end position="159"/>
    </location>
</feature>
<comment type="caution">
    <text evidence="2">The sequence shown here is derived from an EMBL/GenBank/DDBJ whole genome shotgun (WGS) entry which is preliminary data.</text>
</comment>
<organism evidence="2 3">
    <name type="scientific">Qipengyuania pelagi</name>
    <dbReference type="NCBI Taxonomy" id="994320"/>
    <lineage>
        <taxon>Bacteria</taxon>
        <taxon>Pseudomonadati</taxon>
        <taxon>Pseudomonadota</taxon>
        <taxon>Alphaproteobacteria</taxon>
        <taxon>Sphingomonadales</taxon>
        <taxon>Erythrobacteraceae</taxon>
        <taxon>Qipengyuania</taxon>
    </lineage>
</organism>
<dbReference type="Proteomes" id="UP000430272">
    <property type="component" value="Unassembled WGS sequence"/>
</dbReference>
<reference evidence="2 3" key="1">
    <citation type="submission" date="2019-12" db="EMBL/GenBank/DDBJ databases">
        <title>Genomic-based taxomic classification of the family Erythrobacteraceae.</title>
        <authorList>
            <person name="Xu L."/>
        </authorList>
    </citation>
    <scope>NUCLEOTIDE SEQUENCE [LARGE SCALE GENOMIC DNA]</scope>
    <source>
        <strain evidence="2 3">JCM 17468</strain>
    </source>
</reference>
<proteinExistence type="predicted"/>
<dbReference type="AlphaFoldDB" id="A0A844Y400"/>
<sequence>MNSHRLVLPLALASALVASPLFASEPIAEDEGLILAREIAGHSFLATIGPLQTGAEVEAILADAPDLTEEEQASLRAIGRERADALGKAALEAEAQALATALSVEDLRAIAAFERSPAAANHRAAAPMVMAAVMEDLAGVDYKREVKRSFCERTGKLCE</sequence>
<name>A0A844Y400_9SPHN</name>
<dbReference type="RefSeq" id="WP_160659841.1">
    <property type="nucleotide sequence ID" value="NZ_BAABDV010000001.1"/>
</dbReference>
<feature type="signal peptide" evidence="1">
    <location>
        <begin position="1"/>
        <end position="23"/>
    </location>
</feature>
<dbReference type="OrthoDB" id="7581944at2"/>
<evidence type="ECO:0008006" key="4">
    <source>
        <dbReference type="Google" id="ProtNLM"/>
    </source>
</evidence>
<protein>
    <recommendedName>
        <fullName evidence="4">DUF2059 domain-containing protein</fullName>
    </recommendedName>
</protein>
<evidence type="ECO:0000256" key="1">
    <source>
        <dbReference type="SAM" id="SignalP"/>
    </source>
</evidence>
<gene>
    <name evidence="2" type="ORF">GRI47_02740</name>
</gene>
<evidence type="ECO:0000313" key="3">
    <source>
        <dbReference type="Proteomes" id="UP000430272"/>
    </source>
</evidence>
<keyword evidence="3" id="KW-1185">Reference proteome</keyword>
<accession>A0A844Y400</accession>
<keyword evidence="1" id="KW-0732">Signal</keyword>
<evidence type="ECO:0000313" key="2">
    <source>
        <dbReference type="EMBL" id="MXO52925.1"/>
    </source>
</evidence>
<dbReference type="EMBL" id="WTYD01000001">
    <property type="protein sequence ID" value="MXO52925.1"/>
    <property type="molecule type" value="Genomic_DNA"/>
</dbReference>